<protein>
    <submittedName>
        <fullName evidence="2">Serine/threonine-protein kinase TOUSLED-like</fullName>
    </submittedName>
</protein>
<feature type="compositionally biased region" description="Basic and acidic residues" evidence="1">
    <location>
        <begin position="14"/>
        <end position="24"/>
    </location>
</feature>
<evidence type="ECO:0000256" key="1">
    <source>
        <dbReference type="SAM" id="MobiDB-lite"/>
    </source>
</evidence>
<accession>A0A2P2Q8U3</accession>
<name>A0A2P2Q8U3_RHIMU</name>
<feature type="region of interest" description="Disordered" evidence="1">
    <location>
        <begin position="1"/>
        <end position="32"/>
    </location>
</feature>
<sequence length="78" mass="9369">MGDAENLCSRQGRKPLDQRREEKKTKSKKTRKNYKTFTTCTKFHVGTQMRHTLPSHEQPFLFSVFVHYCFFEYVRYGS</sequence>
<organism evidence="2">
    <name type="scientific">Rhizophora mucronata</name>
    <name type="common">Asiatic mangrove</name>
    <dbReference type="NCBI Taxonomy" id="61149"/>
    <lineage>
        <taxon>Eukaryota</taxon>
        <taxon>Viridiplantae</taxon>
        <taxon>Streptophyta</taxon>
        <taxon>Embryophyta</taxon>
        <taxon>Tracheophyta</taxon>
        <taxon>Spermatophyta</taxon>
        <taxon>Magnoliopsida</taxon>
        <taxon>eudicotyledons</taxon>
        <taxon>Gunneridae</taxon>
        <taxon>Pentapetalae</taxon>
        <taxon>rosids</taxon>
        <taxon>fabids</taxon>
        <taxon>Malpighiales</taxon>
        <taxon>Rhizophoraceae</taxon>
        <taxon>Rhizophora</taxon>
    </lineage>
</organism>
<reference evidence="2" key="1">
    <citation type="submission" date="2018-02" db="EMBL/GenBank/DDBJ databases">
        <title>Rhizophora mucronata_Transcriptome.</title>
        <authorList>
            <person name="Meera S.P."/>
            <person name="Sreeshan A."/>
            <person name="Augustine A."/>
        </authorList>
    </citation>
    <scope>NUCLEOTIDE SEQUENCE</scope>
    <source>
        <tissue evidence="2">Leaf</tissue>
    </source>
</reference>
<dbReference type="AlphaFoldDB" id="A0A2P2Q8U3"/>
<evidence type="ECO:0000313" key="2">
    <source>
        <dbReference type="EMBL" id="MBX63412.1"/>
    </source>
</evidence>
<dbReference type="EMBL" id="GGEC01082928">
    <property type="protein sequence ID" value="MBX63412.1"/>
    <property type="molecule type" value="Transcribed_RNA"/>
</dbReference>
<keyword evidence="2" id="KW-0808">Transferase</keyword>
<dbReference type="GO" id="GO:0016301">
    <property type="term" value="F:kinase activity"/>
    <property type="evidence" value="ECO:0007669"/>
    <property type="project" value="UniProtKB-KW"/>
</dbReference>
<proteinExistence type="predicted"/>
<keyword evidence="2" id="KW-0418">Kinase</keyword>